<dbReference type="Proteomes" id="UP000520767">
    <property type="component" value="Unassembled WGS sequence"/>
</dbReference>
<accession>A0A7W7VHD3</accession>
<dbReference type="EMBL" id="JACHJQ010000007">
    <property type="protein sequence ID" value="MBB4910377.1"/>
    <property type="molecule type" value="Genomic_DNA"/>
</dbReference>
<comment type="caution">
    <text evidence="3">The sequence shown here is derived from an EMBL/GenBank/DDBJ whole genome shotgun (WGS) entry which is preliminary data.</text>
</comment>
<keyword evidence="2" id="KW-0812">Transmembrane</keyword>
<dbReference type="InterPro" id="IPR057952">
    <property type="entry name" value="Rv2743c-like"/>
</dbReference>
<keyword evidence="4" id="KW-1185">Reference proteome</keyword>
<keyword evidence="2" id="KW-1133">Transmembrane helix</keyword>
<proteinExistence type="predicted"/>
<feature type="coiled-coil region" evidence="1">
    <location>
        <begin position="29"/>
        <end position="56"/>
    </location>
</feature>
<keyword evidence="1" id="KW-0175">Coiled coil</keyword>
<feature type="transmembrane region" description="Helical" evidence="2">
    <location>
        <begin position="92"/>
        <end position="110"/>
    </location>
</feature>
<reference evidence="3 4" key="1">
    <citation type="submission" date="2020-08" db="EMBL/GenBank/DDBJ databases">
        <title>Genomic Encyclopedia of Type Strains, Phase III (KMG-III): the genomes of soil and plant-associated and newly described type strains.</title>
        <authorList>
            <person name="Whitman W."/>
        </authorList>
    </citation>
    <scope>NUCLEOTIDE SEQUENCE [LARGE SCALE GENOMIC DNA]</scope>
    <source>
        <strain evidence="3 4">CECT 8960</strain>
    </source>
</reference>
<gene>
    <name evidence="3" type="ORF">FHR82_006635</name>
</gene>
<evidence type="ECO:0000256" key="1">
    <source>
        <dbReference type="SAM" id="Coils"/>
    </source>
</evidence>
<protein>
    <submittedName>
        <fullName evidence="3">ABC-type multidrug transport system fused ATPase/permease subunit</fullName>
    </submittedName>
</protein>
<keyword evidence="2" id="KW-0472">Membrane</keyword>
<evidence type="ECO:0000313" key="4">
    <source>
        <dbReference type="Proteomes" id="UP000520767"/>
    </source>
</evidence>
<evidence type="ECO:0000313" key="3">
    <source>
        <dbReference type="EMBL" id="MBB4910377.1"/>
    </source>
</evidence>
<organism evidence="3 4">
    <name type="scientific">Actinophytocola algeriensis</name>
    <dbReference type="NCBI Taxonomy" id="1768010"/>
    <lineage>
        <taxon>Bacteria</taxon>
        <taxon>Bacillati</taxon>
        <taxon>Actinomycetota</taxon>
        <taxon>Actinomycetes</taxon>
        <taxon>Pseudonocardiales</taxon>
        <taxon>Pseudonocardiaceae</taxon>
    </lineage>
</organism>
<feature type="transmembrane region" description="Helical" evidence="2">
    <location>
        <begin position="59"/>
        <end position="80"/>
    </location>
</feature>
<dbReference type="NCBIfam" id="NF047839">
    <property type="entry name" value="PspM_Rv2743c"/>
    <property type="match status" value="1"/>
</dbReference>
<dbReference type="RefSeq" id="WP_184814432.1">
    <property type="nucleotide sequence ID" value="NZ_JACHJQ010000007.1"/>
</dbReference>
<sequence>MAPRGRDIYQLTQMVGKYLNNNQMKTSVVAQVQEALARRQDENVRIERQRRRLERKRMWASRWALAWAIVCLFLVVYVAMAFTGMVGEGPEASMIAGGVAAVAATGALSIRSTRRMVLLKRAREEFDQQHRPAVVAQARPPMPPRESAAHEPMQRLGEAEDALTQLVRQLAGTQGTPASVPLESVAHAEQTGAEAAQALRAVAAQLAAVELARDHAPPMERGPLIEGVRRLREQLDEGLNGYRSLVAAAGRVVAASSSPGPKQELAEATDHLAGLAVALRELSEHH</sequence>
<evidence type="ECO:0000256" key="2">
    <source>
        <dbReference type="SAM" id="Phobius"/>
    </source>
</evidence>
<dbReference type="AlphaFoldDB" id="A0A7W7VHD3"/>
<name>A0A7W7VHD3_9PSEU</name>
<dbReference type="Pfam" id="PF25587">
    <property type="entry name" value="Rv2743c"/>
    <property type="match status" value="1"/>
</dbReference>